<evidence type="ECO:0000259" key="3">
    <source>
        <dbReference type="Pfam" id="PF13449"/>
    </source>
</evidence>
<evidence type="ECO:0000313" key="4">
    <source>
        <dbReference type="EMBL" id="NWC17775.1"/>
    </source>
</evidence>
<keyword evidence="2" id="KW-0732">Signal</keyword>
<feature type="region of interest" description="Disordered" evidence="1">
    <location>
        <begin position="157"/>
        <end position="185"/>
    </location>
</feature>
<dbReference type="EMBL" id="JACAQE010000010">
    <property type="protein sequence ID" value="NWC17775.1"/>
    <property type="molecule type" value="Genomic_DNA"/>
</dbReference>
<dbReference type="InterPro" id="IPR027372">
    <property type="entry name" value="Phytase-like_dom"/>
</dbReference>
<dbReference type="Pfam" id="PF13449">
    <property type="entry name" value="Phytase-like"/>
    <property type="match status" value="1"/>
</dbReference>
<name>A0A7Y7Y4Q7_9PSED</name>
<dbReference type="RefSeq" id="WP_083875469.1">
    <property type="nucleotide sequence ID" value="NZ_JACAQE010000010.1"/>
</dbReference>
<dbReference type="AlphaFoldDB" id="A0A7Y7Y4Q7"/>
<feature type="signal peptide" evidence="2">
    <location>
        <begin position="1"/>
        <end position="24"/>
    </location>
</feature>
<proteinExistence type="predicted"/>
<sequence>MRARSVFVALLLGGAQLFALPVHAVSAPEIIDLVDLPAGLRVGGTVVGGLSGLDYDPGQDRWYFITDEHSLDGAGRLYSGSLKRHGRRHDLKLNATWPLSDCKGQNYVPLSQNGPVSDGEAVRVDPQGGLLWSSEGYYKRGIGPSISFSDKRGRCTAELSLPRPLQRDPTGRSGPRSNKSFEGLTFDPGGQSFWVSVEDALLQDGPLSSLQQGGLTRLSRLDRQGNLLQQFAYRLDPIQAPGVGGIADNGISEILLDGSSDMLVLERSGAKNKAGAFDFRCRLYRVSLEGGTDISNIGRLAEAQVKPLSKTLVFDFGRQLSLRPYNFEGMAWGPRLPDGRRLLVMVSDNGFETVNTKLLLLAVP</sequence>
<reference evidence="4 5" key="1">
    <citation type="submission" date="2020-04" db="EMBL/GenBank/DDBJ databases">
        <title>Molecular characterization of pseudomonads from Agaricus bisporus reveal novel blotch 2 pathogens in Western Europe.</title>
        <authorList>
            <person name="Taparia T."/>
            <person name="Krijger M."/>
            <person name="Haynes E."/>
            <person name="Elpinstone J.G."/>
            <person name="Noble R."/>
            <person name="Van Der Wolf J."/>
        </authorList>
    </citation>
    <scope>NUCLEOTIDE SEQUENCE [LARGE SCALE GENOMIC DNA]</scope>
    <source>
        <strain evidence="4 5">IPO3738</strain>
    </source>
</reference>
<protein>
    <submittedName>
        <fullName evidence="4">Esterase-like activity of phytase family protein</fullName>
    </submittedName>
</protein>
<dbReference type="SUPFAM" id="SSF63829">
    <property type="entry name" value="Calcium-dependent phosphotriesterase"/>
    <property type="match status" value="1"/>
</dbReference>
<evidence type="ECO:0000256" key="1">
    <source>
        <dbReference type="SAM" id="MobiDB-lite"/>
    </source>
</evidence>
<organism evidence="4 5">
    <name type="scientific">Pseudomonas gingeri</name>
    <dbReference type="NCBI Taxonomy" id="117681"/>
    <lineage>
        <taxon>Bacteria</taxon>
        <taxon>Pseudomonadati</taxon>
        <taxon>Pseudomonadota</taxon>
        <taxon>Gammaproteobacteria</taxon>
        <taxon>Pseudomonadales</taxon>
        <taxon>Pseudomonadaceae</taxon>
        <taxon>Pseudomonas</taxon>
    </lineage>
</organism>
<dbReference type="Proteomes" id="UP000517547">
    <property type="component" value="Unassembled WGS sequence"/>
</dbReference>
<evidence type="ECO:0000313" key="5">
    <source>
        <dbReference type="Proteomes" id="UP000517547"/>
    </source>
</evidence>
<evidence type="ECO:0000256" key="2">
    <source>
        <dbReference type="SAM" id="SignalP"/>
    </source>
</evidence>
<feature type="chain" id="PRO_5031401075" evidence="2">
    <location>
        <begin position="25"/>
        <end position="364"/>
    </location>
</feature>
<gene>
    <name evidence="4" type="ORF">HX845_29255</name>
</gene>
<feature type="domain" description="Phytase-like" evidence="3">
    <location>
        <begin position="46"/>
        <end position="351"/>
    </location>
</feature>
<accession>A0A7Y7Y4Q7</accession>
<comment type="caution">
    <text evidence="4">The sequence shown here is derived from an EMBL/GenBank/DDBJ whole genome shotgun (WGS) entry which is preliminary data.</text>
</comment>